<dbReference type="InterPro" id="IPR011990">
    <property type="entry name" value="TPR-like_helical_dom_sf"/>
</dbReference>
<accession>A0A060H8F9</accession>
<name>A0A060H8F9_XYLFS</name>
<dbReference type="PATRIC" id="fig|155920.8.peg.980"/>
<evidence type="ECO:0008006" key="3">
    <source>
        <dbReference type="Google" id="ProtNLM"/>
    </source>
</evidence>
<dbReference type="RefSeq" id="WP_020851769.1">
    <property type="nucleotide sequence ID" value="NZ_CP006696.1"/>
</dbReference>
<evidence type="ECO:0000313" key="2">
    <source>
        <dbReference type="Proteomes" id="UP000027215"/>
    </source>
</evidence>
<sequence>MFFPFFSRLRLRMCILLRRCSVWHVLSIGTLLLGVAVLVLSKFLADWAWPDSRITQLLQRGEVALAQGNLSAPDGSGARELFETAKALDSDRHEAQDGLLRTGQAALAQARITFDRGQFDAAERYLRLARVLQMPQDQVDVLERLVRQRQAEHADLDQLLVRADEAYVAGRLEGDPNSALPLYQRVLELVPGFSRALQGREDALSELLRQACVDLERGQLDVAAAKLNVAQRYDPGHVDLPQTQDLFNRAIDVHLHRAVRLLRRGLLAPAARDFRAVLAVRPEQSAARRGLEDVVERYVAHAGRQAAEFHFEQAELSLARARALLPDQGSIYLAEQALQRARQTRLSLQPKLSKVERERYLGELMGRFDVAERLKEWLTPPGISAYDQVRAAQAIAPADARVQRAAQRLLVAMRACFEEELGRNRLQSAQACLDVWQAINGQDVGLLGARKRLAQRWIAVGSERFGEGDITFARRALEQARRWGARTPELDELARRVNLASQR</sequence>
<protein>
    <recommendedName>
        <fullName evidence="3">Tetratricopeptide repeat protein</fullName>
    </recommendedName>
</protein>
<dbReference type="Proteomes" id="UP000027215">
    <property type="component" value="Chromosome"/>
</dbReference>
<evidence type="ECO:0000313" key="1">
    <source>
        <dbReference type="EMBL" id="AIC09661.1"/>
    </source>
</evidence>
<proteinExistence type="predicted"/>
<dbReference type="SUPFAM" id="SSF48452">
    <property type="entry name" value="TPR-like"/>
    <property type="match status" value="1"/>
</dbReference>
<organism evidence="1 2">
    <name type="scientific">Xylella fastidiosa subsp. sandyi Ann-1</name>
    <dbReference type="NCBI Taxonomy" id="155920"/>
    <lineage>
        <taxon>Bacteria</taxon>
        <taxon>Pseudomonadati</taxon>
        <taxon>Pseudomonadota</taxon>
        <taxon>Gammaproteobacteria</taxon>
        <taxon>Lysobacterales</taxon>
        <taxon>Lysobacteraceae</taxon>
        <taxon>Xylella</taxon>
    </lineage>
</organism>
<gene>
    <name evidence="1" type="ORF">D934_04055</name>
</gene>
<dbReference type="HOGENOM" id="CLU_041797_0_0_6"/>
<dbReference type="Gene3D" id="1.25.40.10">
    <property type="entry name" value="Tetratricopeptide repeat domain"/>
    <property type="match status" value="1"/>
</dbReference>
<reference evidence="1 2" key="1">
    <citation type="submission" date="2013-08" db="EMBL/GenBank/DDBJ databases">
        <authorList>
            <person name="Stouthamer R."/>
            <person name="Nunney L."/>
        </authorList>
    </citation>
    <scope>NUCLEOTIDE SEQUENCE [LARGE SCALE GENOMIC DNA]</scope>
    <source>
        <strain evidence="2">ann-1</strain>
    </source>
</reference>
<dbReference type="AlphaFoldDB" id="A0A060H8F9"/>
<dbReference type="KEGG" id="xfs:D934_04055"/>
<dbReference type="EMBL" id="CP006696">
    <property type="protein sequence ID" value="AIC09661.1"/>
    <property type="molecule type" value="Genomic_DNA"/>
</dbReference>